<evidence type="ECO:0000256" key="6">
    <source>
        <dbReference type="ARBA" id="ARBA00022729"/>
    </source>
</evidence>
<comment type="pathway">
    <text evidence="2 10">Glycan metabolism; pectin degradation; 2-dehydro-3-deoxy-D-gluconate from pectin: step 2/5.</text>
</comment>
<organism evidence="12 13">
    <name type="scientific">Rhynchospora breviuscula</name>
    <dbReference type="NCBI Taxonomy" id="2022672"/>
    <lineage>
        <taxon>Eukaryota</taxon>
        <taxon>Viridiplantae</taxon>
        <taxon>Streptophyta</taxon>
        <taxon>Embryophyta</taxon>
        <taxon>Tracheophyta</taxon>
        <taxon>Spermatophyta</taxon>
        <taxon>Magnoliopsida</taxon>
        <taxon>Liliopsida</taxon>
        <taxon>Poales</taxon>
        <taxon>Cyperaceae</taxon>
        <taxon>Cyperoideae</taxon>
        <taxon>Rhynchosporeae</taxon>
        <taxon>Rhynchospora</taxon>
    </lineage>
</organism>
<dbReference type="OrthoDB" id="1637350at2759"/>
<dbReference type="PANTHER" id="PTHR31683:SF69">
    <property type="entry name" value="PECTATE LYASE 7-RELATED"/>
    <property type="match status" value="1"/>
</dbReference>
<protein>
    <recommendedName>
        <fullName evidence="4 10">Pectate lyase</fullName>
        <ecNumber evidence="4 10">4.2.2.2</ecNumber>
    </recommendedName>
</protein>
<feature type="signal peptide" evidence="10">
    <location>
        <begin position="1"/>
        <end position="28"/>
    </location>
</feature>
<evidence type="ECO:0000259" key="11">
    <source>
        <dbReference type="SMART" id="SM00656"/>
    </source>
</evidence>
<keyword evidence="5 10" id="KW-0479">Metal-binding</keyword>
<proteinExistence type="inferred from homology"/>
<sequence length="444" mass="50666">MECPNCSNVLSFLICSFLPFLLIEVASADPTNYEEYWKQREVISRAHNLAAYDPDPEVATDHFNRAVHQALPNSSTRRALGEWRGHAWASKCTATNPIDRCWRCRKNWTRERKRLVKCVKGFGHRTTGGAAGRYYVVTDPSDNNLVEPKPGTLRHAVVQDEPLWIVFARSMVITLREELIINSHKTIDGRGASVHIAYGAQITIQNVHNIIIHNVKIHNITNSWGGMIRDSLSHFGLRTASDGDGISILSSSNIWIDHVSMWNCKDGLIDVIQGSTAITISNSHFTRHDHVMLFGASNSYEDDKIMQITVAFNHFGKGLVQRMPRCRFGFFHVVNNDYTHWEMYAIGGNMNPTIISQGNRYIAPPNIFAKEVTKREYTLESEWQNWVWKSEGDLMNNGAFFIQSGKRNKMRHDRKNFIKAKPGTYVRRLTRFAGALNCKRNQKC</sequence>
<dbReference type="InterPro" id="IPR012334">
    <property type="entry name" value="Pectin_lyas_fold"/>
</dbReference>
<evidence type="ECO:0000256" key="7">
    <source>
        <dbReference type="ARBA" id="ARBA00022837"/>
    </source>
</evidence>
<dbReference type="InterPro" id="IPR002022">
    <property type="entry name" value="Pec_lyase"/>
</dbReference>
<dbReference type="AlphaFoldDB" id="A0A9Q0D2N8"/>
<dbReference type="Pfam" id="PF00544">
    <property type="entry name" value="Pectate_lyase_4"/>
    <property type="match status" value="1"/>
</dbReference>
<dbReference type="Proteomes" id="UP001151287">
    <property type="component" value="Unassembled WGS sequence"/>
</dbReference>
<comment type="catalytic activity">
    <reaction evidence="1 10">
        <text>Eliminative cleavage of (1-&gt;4)-alpha-D-galacturonan to give oligosaccharides with 4-deoxy-alpha-D-galact-4-enuronosyl groups at their non-reducing ends.</text>
        <dbReference type="EC" id="4.2.2.2"/>
    </reaction>
</comment>
<dbReference type="GO" id="GO:0046872">
    <property type="term" value="F:metal ion binding"/>
    <property type="evidence" value="ECO:0007669"/>
    <property type="project" value="UniProtKB-KW"/>
</dbReference>
<dbReference type="InterPro" id="IPR045032">
    <property type="entry name" value="PEL"/>
</dbReference>
<evidence type="ECO:0000256" key="3">
    <source>
        <dbReference type="ARBA" id="ARBA00010980"/>
    </source>
</evidence>
<feature type="chain" id="PRO_5040532148" description="Pectate lyase" evidence="10">
    <location>
        <begin position="29"/>
        <end position="444"/>
    </location>
</feature>
<accession>A0A9Q0D2N8</accession>
<keyword evidence="9 10" id="KW-0456">Lyase</keyword>
<dbReference type="EC" id="4.2.2.2" evidence="4 10"/>
<evidence type="ECO:0000256" key="1">
    <source>
        <dbReference type="ARBA" id="ARBA00000695"/>
    </source>
</evidence>
<keyword evidence="6 10" id="KW-0732">Signal</keyword>
<feature type="domain" description="Pectate lyase" evidence="11">
    <location>
        <begin position="170"/>
        <end position="367"/>
    </location>
</feature>
<keyword evidence="13" id="KW-1185">Reference proteome</keyword>
<evidence type="ECO:0000256" key="2">
    <source>
        <dbReference type="ARBA" id="ARBA00005220"/>
    </source>
</evidence>
<dbReference type="EMBL" id="JAMQYH010000001">
    <property type="protein sequence ID" value="KAJ1704721.1"/>
    <property type="molecule type" value="Genomic_DNA"/>
</dbReference>
<evidence type="ECO:0000313" key="13">
    <source>
        <dbReference type="Proteomes" id="UP001151287"/>
    </source>
</evidence>
<evidence type="ECO:0000313" key="12">
    <source>
        <dbReference type="EMBL" id="KAJ1704721.1"/>
    </source>
</evidence>
<dbReference type="SMART" id="SM00656">
    <property type="entry name" value="Amb_all"/>
    <property type="match status" value="1"/>
</dbReference>
<dbReference type="PANTHER" id="PTHR31683">
    <property type="entry name" value="PECTATE LYASE 18-RELATED"/>
    <property type="match status" value="1"/>
</dbReference>
<evidence type="ECO:0000256" key="10">
    <source>
        <dbReference type="RuleBase" id="RU361123"/>
    </source>
</evidence>
<dbReference type="InterPro" id="IPR007524">
    <property type="entry name" value="Pec_lyase_N"/>
</dbReference>
<dbReference type="PRINTS" id="PR00807">
    <property type="entry name" value="AMBALLERGEN"/>
</dbReference>
<gene>
    <name evidence="12" type="ORF">LUZ63_004500</name>
</gene>
<evidence type="ECO:0000256" key="8">
    <source>
        <dbReference type="ARBA" id="ARBA00023180"/>
    </source>
</evidence>
<keyword evidence="8" id="KW-0325">Glycoprotein</keyword>
<evidence type="ECO:0000256" key="9">
    <source>
        <dbReference type="ARBA" id="ARBA00023239"/>
    </source>
</evidence>
<dbReference type="InterPro" id="IPR018082">
    <property type="entry name" value="AmbAllergen"/>
</dbReference>
<dbReference type="Pfam" id="PF04431">
    <property type="entry name" value="Pec_lyase_N"/>
    <property type="match status" value="1"/>
</dbReference>
<dbReference type="Gene3D" id="2.160.20.10">
    <property type="entry name" value="Single-stranded right-handed beta-helix, Pectin lyase-like"/>
    <property type="match status" value="1"/>
</dbReference>
<comment type="similarity">
    <text evidence="3 10">Belongs to the polysaccharide lyase 1 family.</text>
</comment>
<evidence type="ECO:0000256" key="5">
    <source>
        <dbReference type="ARBA" id="ARBA00022723"/>
    </source>
</evidence>
<reference evidence="12" key="1">
    <citation type="journal article" date="2022" name="Cell">
        <title>Repeat-based holocentromeres influence genome architecture and karyotype evolution.</title>
        <authorList>
            <person name="Hofstatter P.G."/>
            <person name="Thangavel G."/>
            <person name="Lux T."/>
            <person name="Neumann P."/>
            <person name="Vondrak T."/>
            <person name="Novak P."/>
            <person name="Zhang M."/>
            <person name="Costa L."/>
            <person name="Castellani M."/>
            <person name="Scott A."/>
            <person name="Toegelov H."/>
            <person name="Fuchs J."/>
            <person name="Mata-Sucre Y."/>
            <person name="Dias Y."/>
            <person name="Vanzela A.L.L."/>
            <person name="Huettel B."/>
            <person name="Almeida C.C.S."/>
            <person name="Simkova H."/>
            <person name="Souza G."/>
            <person name="Pedrosa-Harand A."/>
            <person name="Macas J."/>
            <person name="Mayer K.F.X."/>
            <person name="Houben A."/>
            <person name="Marques A."/>
        </authorList>
    </citation>
    <scope>NUCLEOTIDE SEQUENCE</scope>
    <source>
        <strain evidence="12">RhyBre1mFocal</strain>
    </source>
</reference>
<dbReference type="SUPFAM" id="SSF51126">
    <property type="entry name" value="Pectin lyase-like"/>
    <property type="match status" value="1"/>
</dbReference>
<comment type="cofactor">
    <cofactor evidence="10">
        <name>Ca(2+)</name>
        <dbReference type="ChEBI" id="CHEBI:29108"/>
    </cofactor>
    <text evidence="10">Binds 1 Ca(2+) ion. Required for its activity.</text>
</comment>
<evidence type="ECO:0000256" key="4">
    <source>
        <dbReference type="ARBA" id="ARBA00012272"/>
    </source>
</evidence>
<dbReference type="InterPro" id="IPR011050">
    <property type="entry name" value="Pectin_lyase_fold/virulence"/>
</dbReference>
<keyword evidence="7 10" id="KW-0106">Calcium</keyword>
<name>A0A9Q0D2N8_9POAL</name>
<comment type="caution">
    <text evidence="12">The sequence shown here is derived from an EMBL/GenBank/DDBJ whole genome shotgun (WGS) entry which is preliminary data.</text>
</comment>
<dbReference type="GO" id="GO:0030570">
    <property type="term" value="F:pectate lyase activity"/>
    <property type="evidence" value="ECO:0007669"/>
    <property type="project" value="UniProtKB-EC"/>
</dbReference>